<dbReference type="InterPro" id="IPR012341">
    <property type="entry name" value="6hp_glycosidase-like_sf"/>
</dbReference>
<dbReference type="Pfam" id="PF06824">
    <property type="entry name" value="Glyco_hydro_125"/>
    <property type="match status" value="1"/>
</dbReference>
<dbReference type="OrthoDB" id="181472at2"/>
<gene>
    <name evidence="1" type="ORF">AT575_07395</name>
</gene>
<keyword evidence="1" id="KW-0378">Hydrolase</keyword>
<organism evidence="1 2">
    <name type="scientific">Streptococcus penaeicida</name>
    <dbReference type="NCBI Taxonomy" id="1765960"/>
    <lineage>
        <taxon>Bacteria</taxon>
        <taxon>Bacillati</taxon>
        <taxon>Bacillota</taxon>
        <taxon>Bacilli</taxon>
        <taxon>Lactobacillales</taxon>
        <taxon>Streptococcaceae</taxon>
        <taxon>Streptococcus</taxon>
    </lineage>
</organism>
<dbReference type="InterPro" id="IPR008928">
    <property type="entry name" value="6-hairpin_glycosidase_sf"/>
</dbReference>
<dbReference type="EMBL" id="LOCM01000028">
    <property type="protein sequence ID" value="PND47336.1"/>
    <property type="molecule type" value="Genomic_DNA"/>
</dbReference>
<dbReference type="GO" id="GO:0005975">
    <property type="term" value="P:carbohydrate metabolic process"/>
    <property type="evidence" value="ECO:0007669"/>
    <property type="project" value="InterPro"/>
</dbReference>
<dbReference type="PIRSF" id="PIRSF028846">
    <property type="entry name" value="UCP028846"/>
    <property type="match status" value="1"/>
</dbReference>
<dbReference type="PANTHER" id="PTHR31047:SF0">
    <property type="entry name" value="MEIOTICALLY UP-REGULATED GENE 157 PROTEIN"/>
    <property type="match status" value="1"/>
</dbReference>
<sequence>MLYTKEKSQAWLEMIANKLKNHPKWAQVFEKCFTNTLDKTMTKLDDGTVFILTGDIPAMWLRDSAAQVKPYIALAKDDELLRETILGLIERQLDFVCHDPYANSFNMADNWNGHHETDQTELTGWIWERKYEVDSLCYPLQLAYLLWKRTGETGQFNATFFEALEKIVSVWQVEQRHQNSPYQFERRTDRQEDTLVNGGKGPECAYTGMTWSAFRPSDDACQYSYLIPSNMFAVVVLKQVREILDKLFPGEEEDLYQAIMTLEQEIDEGIKNFGIIRNKSGQSIFAYEVDGFGNASVMDDPNVPSLLAAPYLGYCAIDDPIYQATRQTILSPENPYFYQGTYAQGLGSSHTFHRYIWPIALAIEGLTTHDKAEKAAILDTMVACDGGTGVMHESFHVDDPTLFSREWFSWANMMFCELVLDYLELNED</sequence>
<dbReference type="Proteomes" id="UP000235963">
    <property type="component" value="Unassembled WGS sequence"/>
</dbReference>
<protein>
    <submittedName>
        <fullName evidence="1">Glycosyl hydrolase</fullName>
    </submittedName>
</protein>
<accession>A0A2N8LB01</accession>
<dbReference type="PANTHER" id="PTHR31047">
    <property type="entry name" value="MEIOTICALLY UP-REGULATED GENE 157 PROTEIN"/>
    <property type="match status" value="1"/>
</dbReference>
<dbReference type="AlphaFoldDB" id="A0A2N8LB01"/>
<dbReference type="Gene3D" id="1.50.10.10">
    <property type="match status" value="1"/>
</dbReference>
<reference evidence="1 2" key="1">
    <citation type="submission" date="2015-12" db="EMBL/GenBank/DDBJ databases">
        <title>Streptococcus penaeicida sp. nov.</title>
        <authorList>
            <person name="Gomez-Gil B."/>
            <person name="Morales-Covarrubias M."/>
        </authorList>
    </citation>
    <scope>NUCLEOTIDE SEQUENCE [LARGE SCALE GENOMIC DNA]</scope>
    <source>
        <strain evidence="1 2">CAIM 1838</strain>
    </source>
</reference>
<evidence type="ECO:0000313" key="1">
    <source>
        <dbReference type="EMBL" id="PND47336.1"/>
    </source>
</evidence>
<keyword evidence="2" id="KW-1185">Reference proteome</keyword>
<proteinExistence type="predicted"/>
<dbReference type="InterPro" id="IPR008313">
    <property type="entry name" value="GH125"/>
</dbReference>
<dbReference type="SMART" id="SM01149">
    <property type="entry name" value="DUF1237"/>
    <property type="match status" value="1"/>
</dbReference>
<evidence type="ECO:0000313" key="2">
    <source>
        <dbReference type="Proteomes" id="UP000235963"/>
    </source>
</evidence>
<dbReference type="RefSeq" id="WP_102777818.1">
    <property type="nucleotide sequence ID" value="NZ_CBCSGP010000003.1"/>
</dbReference>
<dbReference type="GO" id="GO:0016787">
    <property type="term" value="F:hydrolase activity"/>
    <property type="evidence" value="ECO:0007669"/>
    <property type="project" value="UniProtKB-KW"/>
</dbReference>
<name>A0A2N8LB01_9STRE</name>
<comment type="caution">
    <text evidence="1">The sequence shown here is derived from an EMBL/GenBank/DDBJ whole genome shotgun (WGS) entry which is preliminary data.</text>
</comment>
<dbReference type="SUPFAM" id="SSF48208">
    <property type="entry name" value="Six-hairpin glycosidases"/>
    <property type="match status" value="1"/>
</dbReference>